<name>A0A1I3M2P7_9EURY</name>
<dbReference type="Proteomes" id="UP000182829">
    <property type="component" value="Unassembled WGS sequence"/>
</dbReference>
<protein>
    <submittedName>
        <fullName evidence="2">Uncharacterized protein</fullName>
    </submittedName>
</protein>
<sequence length="131" mass="13923">MNSNSRALPPDALPPGWSESTVSDDELAYRHCQLPLEFVAARTTADNCHPGLGLGCCWELQYGYPVGNQSVSDVIGRVSTRRAAVDGLLECMHGVHETIESVDSPVTVGEVLECVSLSSLVPAGSLGPDER</sequence>
<dbReference type="AlphaFoldDB" id="A0A1I3M2P7"/>
<dbReference type="GeneID" id="14208617"/>
<feature type="region of interest" description="Disordered" evidence="1">
    <location>
        <begin position="1"/>
        <end position="20"/>
    </location>
</feature>
<evidence type="ECO:0000313" key="3">
    <source>
        <dbReference type="Proteomes" id="UP000182829"/>
    </source>
</evidence>
<dbReference type="OrthoDB" id="270718at2157"/>
<accession>A0A1I3M2P7</accession>
<gene>
    <name evidence="2" type="ORF">SAMN05443661_10945</name>
</gene>
<organism evidence="2 3">
    <name type="scientific">Natronobacterium gregoryi</name>
    <dbReference type="NCBI Taxonomy" id="44930"/>
    <lineage>
        <taxon>Archaea</taxon>
        <taxon>Methanobacteriati</taxon>
        <taxon>Methanobacteriota</taxon>
        <taxon>Stenosarchaea group</taxon>
        <taxon>Halobacteria</taxon>
        <taxon>Halobacteriales</taxon>
        <taxon>Natrialbaceae</taxon>
        <taxon>Natronobacterium</taxon>
    </lineage>
</organism>
<dbReference type="OMA" id="WELRYRY"/>
<evidence type="ECO:0000256" key="1">
    <source>
        <dbReference type="SAM" id="MobiDB-lite"/>
    </source>
</evidence>
<evidence type="ECO:0000313" key="2">
    <source>
        <dbReference type="EMBL" id="SFI90976.1"/>
    </source>
</evidence>
<dbReference type="EMBL" id="FORO01000009">
    <property type="protein sequence ID" value="SFI90976.1"/>
    <property type="molecule type" value="Genomic_DNA"/>
</dbReference>
<dbReference type="RefSeq" id="WP_005578968.1">
    <property type="nucleotide sequence ID" value="NZ_FORO01000009.1"/>
</dbReference>
<reference evidence="2 3" key="1">
    <citation type="submission" date="2016-10" db="EMBL/GenBank/DDBJ databases">
        <authorList>
            <person name="de Groot N.N."/>
        </authorList>
    </citation>
    <scope>NUCLEOTIDE SEQUENCE [LARGE SCALE GENOMIC DNA]</scope>
    <source>
        <strain evidence="2 3">SP2</strain>
    </source>
</reference>
<proteinExistence type="predicted"/>